<proteinExistence type="inferred from homology"/>
<evidence type="ECO:0000259" key="9">
    <source>
        <dbReference type="PROSITE" id="PS50126"/>
    </source>
</evidence>
<dbReference type="InterPro" id="IPR003029">
    <property type="entry name" value="S1_domain"/>
</dbReference>
<dbReference type="NCBIfam" id="TIGR02063">
    <property type="entry name" value="RNase_R"/>
    <property type="match status" value="1"/>
</dbReference>
<dbReference type="InterPro" id="IPR001900">
    <property type="entry name" value="RNase_II/R"/>
</dbReference>
<dbReference type="SMART" id="SM00955">
    <property type="entry name" value="RNB"/>
    <property type="match status" value="1"/>
</dbReference>
<dbReference type="GO" id="GO:0005829">
    <property type="term" value="C:cytosol"/>
    <property type="evidence" value="ECO:0007669"/>
    <property type="project" value="TreeGrafter"/>
</dbReference>
<protein>
    <recommendedName>
        <fullName evidence="8">Ribonuclease R</fullName>
        <shortName evidence="8">RNase R</shortName>
        <ecNumber evidence="8">3.1.13.1</ecNumber>
    </recommendedName>
</protein>
<dbReference type="NCBIfam" id="TIGR00358">
    <property type="entry name" value="3_prime_RNase"/>
    <property type="match status" value="1"/>
</dbReference>
<evidence type="ECO:0000256" key="4">
    <source>
        <dbReference type="ARBA" id="ARBA00022722"/>
    </source>
</evidence>
<comment type="subcellular location">
    <subcellularLocation>
        <location evidence="2 8">Cytoplasm</location>
    </subcellularLocation>
</comment>
<dbReference type="OrthoDB" id="9764149at2"/>
<organism evidence="10 11">
    <name type="scientific">Candidatus Cardinium hertigii</name>
    <dbReference type="NCBI Taxonomy" id="247481"/>
    <lineage>
        <taxon>Bacteria</taxon>
        <taxon>Pseudomonadati</taxon>
        <taxon>Bacteroidota</taxon>
        <taxon>Cytophagia</taxon>
        <taxon>Cytophagales</taxon>
        <taxon>Amoebophilaceae</taxon>
        <taxon>Candidatus Cardinium</taxon>
    </lineage>
</organism>
<dbReference type="RefSeq" id="WP_123663182.1">
    <property type="nucleotide sequence ID" value="NZ_RARA01000025.1"/>
</dbReference>
<evidence type="ECO:0000256" key="3">
    <source>
        <dbReference type="ARBA" id="ARBA00022490"/>
    </source>
</evidence>
<dbReference type="Proteomes" id="UP000270927">
    <property type="component" value="Unassembled WGS sequence"/>
</dbReference>
<dbReference type="InterPro" id="IPR040476">
    <property type="entry name" value="CSD2"/>
</dbReference>
<comment type="caution">
    <text evidence="10">The sequence shown here is derived from an EMBL/GenBank/DDBJ whole genome shotgun (WGS) entry which is preliminary data.</text>
</comment>
<dbReference type="PROSITE" id="PS50126">
    <property type="entry name" value="S1"/>
    <property type="match status" value="1"/>
</dbReference>
<keyword evidence="4 8" id="KW-0540">Nuclease</keyword>
<dbReference type="EC" id="3.1.13.1" evidence="8"/>
<dbReference type="GO" id="GO:0006402">
    <property type="term" value="P:mRNA catabolic process"/>
    <property type="evidence" value="ECO:0007669"/>
    <property type="project" value="TreeGrafter"/>
</dbReference>
<dbReference type="InterPro" id="IPR050180">
    <property type="entry name" value="RNR_Ribonuclease"/>
</dbReference>
<sequence length="716" mass="81906">MPVFEMPPSAKNKKDVLDYTTLILKTFQKDPSGTHKSLHQLCTSLGVKDKSGKEQVKKALSDLLHNGKIKKISKGRYLCLKEPTYLIGRVDYVRTEYAYIVVPDQQKDILVFHKNLLSALDKDLVKVRLFSEERRKRPEGVVVEIIERNTTPVIGRILLSGDQPKATIEQKRASYVVLLQGDHIALLKENDKVVIALTSFPGENNQLTGRVVKHLGQAGIHEVEMQAIMAEFGLKDVFPVNILESIKHTPTAISAQEIAKRLDLRPIPTFTIDPEDAKDLDDALSYQKLANGHHQVGIHIADVSHYVLPDSLLDIEAYTRNTSVYLIDRCVPMLPELLSNGLCSLLPQKDRLTFSAIFEVDDRGKIHNKWFGETVIYSNKKFSYQEAQATIDAQKGDLYHALSQLHKLAKRFRAKRFKKGAINFETRELAFELDSHGKPLQVVTKVRTDTHKLIEEFMLLANQNVASYVAKMKQKNEKVGPTFIYRTHDNPDPDKLNEFFLFVKQLGYKIDLNAGPISKAMHHLEQAIQGTKEENIIRSLAIRSMAKALYTTKPNPHFALAFAHYSHFTSPIRRYSDLLVHRLLKQYLKGERIYDVDTYEKKCQYAIERESIAANAERASIKYKQVEFIQNFKDKIFEGIISGITEWNIYIEIISNACEGMVRLSDLTDDDYIFEEKNFQVIGKHSKKCYRLGDVLKVKVKSCDLDRRYINFTLQP</sequence>
<evidence type="ECO:0000256" key="6">
    <source>
        <dbReference type="ARBA" id="ARBA00022839"/>
    </source>
</evidence>
<comment type="catalytic activity">
    <reaction evidence="1 8">
        <text>Exonucleolytic cleavage in the 3'- to 5'-direction to yield nucleoside 5'-phosphates.</text>
        <dbReference type="EC" id="3.1.13.1"/>
    </reaction>
</comment>
<dbReference type="Gene3D" id="2.40.50.140">
    <property type="entry name" value="Nucleic acid-binding proteins"/>
    <property type="match status" value="2"/>
</dbReference>
<dbReference type="AlphaFoldDB" id="A0A3N2QBR3"/>
<dbReference type="Pfam" id="PF17876">
    <property type="entry name" value="CSD2"/>
    <property type="match status" value="1"/>
</dbReference>
<dbReference type="InterPro" id="IPR013223">
    <property type="entry name" value="RNase_B_OB_dom"/>
</dbReference>
<evidence type="ECO:0000256" key="5">
    <source>
        <dbReference type="ARBA" id="ARBA00022801"/>
    </source>
</evidence>
<dbReference type="InterPro" id="IPR004476">
    <property type="entry name" value="RNase_II/RNase_R"/>
</dbReference>
<accession>A0A3N2QBR3</accession>
<comment type="function">
    <text evidence="8">3'-5' exoribonuclease that releases 5'-nucleoside monophosphates and is involved in maturation of structured RNAs.</text>
</comment>
<dbReference type="HAMAP" id="MF_01895">
    <property type="entry name" value="RNase_R"/>
    <property type="match status" value="1"/>
</dbReference>
<dbReference type="PANTHER" id="PTHR23355:SF9">
    <property type="entry name" value="DIS3-LIKE EXONUCLEASE 2"/>
    <property type="match status" value="1"/>
</dbReference>
<dbReference type="SMART" id="SM00316">
    <property type="entry name" value="S1"/>
    <property type="match status" value="1"/>
</dbReference>
<comment type="similarity">
    <text evidence="8">Belongs to the RNR ribonuclease family. RNase R subfamily.</text>
</comment>
<keyword evidence="6 8" id="KW-0269">Exonuclease</keyword>
<keyword evidence="3 8" id="KW-0963">Cytoplasm</keyword>
<keyword evidence="11" id="KW-1185">Reference proteome</keyword>
<evidence type="ECO:0000256" key="7">
    <source>
        <dbReference type="ARBA" id="ARBA00022884"/>
    </source>
</evidence>
<dbReference type="InterPro" id="IPR022966">
    <property type="entry name" value="RNase_II/R_CS"/>
</dbReference>
<keyword evidence="7 8" id="KW-0694">RNA-binding</keyword>
<dbReference type="Pfam" id="PF08206">
    <property type="entry name" value="OB_RNB"/>
    <property type="match status" value="1"/>
</dbReference>
<dbReference type="InterPro" id="IPR012340">
    <property type="entry name" value="NA-bd_OB-fold"/>
</dbReference>
<dbReference type="InterPro" id="IPR011805">
    <property type="entry name" value="RNase_R"/>
</dbReference>
<dbReference type="CDD" id="cd04471">
    <property type="entry name" value="S1_RNase_R"/>
    <property type="match status" value="1"/>
</dbReference>
<evidence type="ECO:0000256" key="2">
    <source>
        <dbReference type="ARBA" id="ARBA00004496"/>
    </source>
</evidence>
<dbReference type="SUPFAM" id="SSF50249">
    <property type="entry name" value="Nucleic acid-binding proteins"/>
    <property type="match status" value="3"/>
</dbReference>
<reference evidence="10 11" key="1">
    <citation type="submission" date="2018-09" db="EMBL/GenBank/DDBJ databases">
        <title>Comparative Genomics of Wolbachia-Cardinium Dual Endosymbiosis in a Plant-Parasitic Nematode.</title>
        <authorList>
            <person name="Brown A.M.V."/>
            <person name="Wasala S.K."/>
            <person name="Howe D.K."/>
            <person name="Peetz A.B."/>
            <person name="Zasada I.A."/>
            <person name="Denver D.R."/>
        </authorList>
    </citation>
    <scope>NUCLEOTIDE SEQUENCE [LARGE SCALE GENOMIC DNA]</scope>
    <source>
        <strain evidence="10 11">Pp_1</strain>
    </source>
</reference>
<evidence type="ECO:0000256" key="8">
    <source>
        <dbReference type="HAMAP-Rule" id="MF_01895"/>
    </source>
</evidence>
<name>A0A3N2QBR3_9BACT</name>
<evidence type="ECO:0000313" key="10">
    <source>
        <dbReference type="EMBL" id="ROT47257.1"/>
    </source>
</evidence>
<dbReference type="PROSITE" id="PS01175">
    <property type="entry name" value="RIBONUCLEASE_II"/>
    <property type="match status" value="1"/>
</dbReference>
<dbReference type="Pfam" id="PF00575">
    <property type="entry name" value="S1"/>
    <property type="match status" value="1"/>
</dbReference>
<dbReference type="PANTHER" id="PTHR23355">
    <property type="entry name" value="RIBONUCLEASE"/>
    <property type="match status" value="1"/>
</dbReference>
<evidence type="ECO:0000256" key="1">
    <source>
        <dbReference type="ARBA" id="ARBA00001849"/>
    </source>
</evidence>
<gene>
    <name evidence="8 10" type="primary">rnr</name>
    <name evidence="10" type="ORF">EDM02_03850</name>
</gene>
<dbReference type="Pfam" id="PF00773">
    <property type="entry name" value="RNB"/>
    <property type="match status" value="1"/>
</dbReference>
<feature type="domain" description="S1 motif" evidence="9">
    <location>
        <begin position="634"/>
        <end position="715"/>
    </location>
</feature>
<dbReference type="GO" id="GO:0003723">
    <property type="term" value="F:RNA binding"/>
    <property type="evidence" value="ECO:0007669"/>
    <property type="project" value="UniProtKB-UniRule"/>
</dbReference>
<dbReference type="EMBL" id="RARA01000025">
    <property type="protein sequence ID" value="ROT47257.1"/>
    <property type="molecule type" value="Genomic_DNA"/>
</dbReference>
<dbReference type="GO" id="GO:0008859">
    <property type="term" value="F:exoribonuclease II activity"/>
    <property type="evidence" value="ECO:0007669"/>
    <property type="project" value="UniProtKB-UniRule"/>
</dbReference>
<keyword evidence="5 8" id="KW-0378">Hydrolase</keyword>
<evidence type="ECO:0000313" key="11">
    <source>
        <dbReference type="Proteomes" id="UP000270927"/>
    </source>
</evidence>